<reference evidence="2" key="1">
    <citation type="submission" date="2012-11" db="EMBL/GenBank/DDBJ databases">
        <title>Dependencies among metagenomic species, viruses, plasmids and units of genetic variation.</title>
        <authorList>
            <person name="Nielsen H.B."/>
            <person name="Almeida M."/>
            <person name="Juncker A.S."/>
            <person name="Rasmussen S."/>
            <person name="Li J."/>
            <person name="Sunagawa S."/>
            <person name="Plichta D."/>
            <person name="Gautier L."/>
            <person name="Le Chatelier E."/>
            <person name="Peletier E."/>
            <person name="Bonde I."/>
            <person name="Nielsen T."/>
            <person name="Manichanh C."/>
            <person name="Arumugam M."/>
            <person name="Batto J."/>
            <person name="Santos M.B.Q.D."/>
            <person name="Blom N."/>
            <person name="Borruel N."/>
            <person name="Burgdorf K.S."/>
            <person name="Boumezbeur F."/>
            <person name="Casellas F."/>
            <person name="Dore J."/>
            <person name="Guarner F."/>
            <person name="Hansen T."/>
            <person name="Hildebrand F."/>
            <person name="Kaas R.S."/>
            <person name="Kennedy S."/>
            <person name="Kristiansen K."/>
            <person name="Kultima J.R."/>
            <person name="Leonard P."/>
            <person name="Levenez F."/>
            <person name="Lund O."/>
            <person name="Moumen B."/>
            <person name="Le Paslier D."/>
            <person name="Pons N."/>
            <person name="Pedersen O."/>
            <person name="Prifti E."/>
            <person name="Qin J."/>
            <person name="Raes J."/>
            <person name="Tap J."/>
            <person name="Tims S."/>
            <person name="Ussery D.W."/>
            <person name="Yamada T."/>
            <person name="MetaHit consortium"/>
            <person name="Renault P."/>
            <person name="Sicheritz-Ponten T."/>
            <person name="Bork P."/>
            <person name="Wang J."/>
            <person name="Brunak S."/>
            <person name="Ehrlich S.D."/>
        </authorList>
    </citation>
    <scope>NUCLEOTIDE SEQUENCE [LARGE SCALE GENOMIC DNA]</scope>
</reference>
<evidence type="ECO:0000259" key="1">
    <source>
        <dbReference type="Pfam" id="PF00561"/>
    </source>
</evidence>
<organism evidence="2">
    <name type="scientific">Phascolarctobacterium faecium</name>
    <dbReference type="NCBI Taxonomy" id="33025"/>
    <lineage>
        <taxon>Bacteria</taxon>
        <taxon>Bacillati</taxon>
        <taxon>Bacillota</taxon>
        <taxon>Negativicutes</taxon>
        <taxon>Acidaminococcales</taxon>
        <taxon>Acidaminococcaceae</taxon>
        <taxon>Phascolarctobacterium</taxon>
    </lineage>
</organism>
<evidence type="ECO:0000313" key="4">
    <source>
        <dbReference type="EMBL" id="MTU03107.1"/>
    </source>
</evidence>
<dbReference type="RefSeq" id="WP_021717562.1">
    <property type="nucleotide sequence ID" value="NZ_AP019004.1"/>
</dbReference>
<dbReference type="InterPro" id="IPR029058">
    <property type="entry name" value="AB_hydrolase_fold"/>
</dbReference>
<keyword evidence="3" id="KW-0378">Hydrolase</keyword>
<dbReference type="InterPro" id="IPR000639">
    <property type="entry name" value="Epox_hydrolase-like"/>
</dbReference>
<protein>
    <submittedName>
        <fullName evidence="3">Alpha/beta fold hydrolase</fullName>
    </submittedName>
    <submittedName>
        <fullName evidence="2">Alr0039 protein</fullName>
    </submittedName>
</protein>
<dbReference type="Pfam" id="PF00561">
    <property type="entry name" value="Abhydrolase_1"/>
    <property type="match status" value="1"/>
</dbReference>
<sequence length="304" mass="34776">MNIDQKYFPEFKQQLIDVGDGIKINTLVGGKGSEAILLLHGHPETHLIWRFLTPGLTGRYTVVITDLRGYGDSSKPEGLPDHANYSKRAMGDDQFTVMSKLGFEKFHGVGHDRGARVLHRMVMDHPERLLSCTMMDILPTYDMYRDTSQEFATKYWHWFFYIQGKGFPERVLAADPEYFVNYNLNLKIGPAAKSRFPKEILDEYVRCLRDPMTFHGICEDYRASATIDMEMDKADREQIIQVPVLALWGKDGVVGKLWDVMSGWQERAANVEGFAVNECGHFVPEEQPEVVLEAMLQFLAKYPA</sequence>
<name>A0A3G9GY50_9FIRM</name>
<gene>
    <name evidence="2" type="ORF">BN533_00659</name>
    <name evidence="3" type="ORF">GMD11_01665</name>
    <name evidence="4" type="ORF">GMD18_01660</name>
</gene>
<evidence type="ECO:0000313" key="2">
    <source>
        <dbReference type="EMBL" id="CDB45533.1"/>
    </source>
</evidence>
<dbReference type="OrthoDB" id="9776303at2"/>
<dbReference type="GeneID" id="49406967"/>
<dbReference type="Proteomes" id="UP000443070">
    <property type="component" value="Unassembled WGS sequence"/>
</dbReference>
<keyword evidence="5" id="KW-1185">Reference proteome</keyword>
<dbReference type="EMBL" id="CBDS010000041">
    <property type="protein sequence ID" value="CDB45533.1"/>
    <property type="molecule type" value="Genomic_DNA"/>
</dbReference>
<dbReference type="PRINTS" id="PR00412">
    <property type="entry name" value="EPOXHYDRLASE"/>
</dbReference>
<evidence type="ECO:0000313" key="3">
    <source>
        <dbReference type="EMBL" id="MTT74976.1"/>
    </source>
</evidence>
<evidence type="ECO:0000313" key="5">
    <source>
        <dbReference type="Proteomes" id="UP000443070"/>
    </source>
</evidence>
<comment type="caution">
    <text evidence="2">The sequence shown here is derived from an EMBL/GenBank/DDBJ whole genome shotgun (WGS) entry which is preliminary data.</text>
</comment>
<dbReference type="GO" id="GO:0047372">
    <property type="term" value="F:monoacylglycerol lipase activity"/>
    <property type="evidence" value="ECO:0007669"/>
    <property type="project" value="TreeGrafter"/>
</dbReference>
<dbReference type="EMBL" id="WNBM01000001">
    <property type="protein sequence ID" value="MTT74976.1"/>
    <property type="molecule type" value="Genomic_DNA"/>
</dbReference>
<dbReference type="AlphaFoldDB" id="A0A3G9GY50"/>
<dbReference type="GO" id="GO:0046464">
    <property type="term" value="P:acylglycerol catabolic process"/>
    <property type="evidence" value="ECO:0007669"/>
    <property type="project" value="TreeGrafter"/>
</dbReference>
<dbReference type="GO" id="GO:0016020">
    <property type="term" value="C:membrane"/>
    <property type="evidence" value="ECO:0007669"/>
    <property type="project" value="TreeGrafter"/>
</dbReference>
<dbReference type="PANTHER" id="PTHR43798:SF33">
    <property type="entry name" value="HYDROLASE, PUTATIVE (AFU_ORTHOLOGUE AFUA_2G14860)-RELATED"/>
    <property type="match status" value="1"/>
</dbReference>
<accession>R6I5V8</accession>
<accession>A0A3G9GY50</accession>
<evidence type="ECO:0000313" key="6">
    <source>
        <dbReference type="Proteomes" id="UP000484547"/>
    </source>
</evidence>
<dbReference type="Proteomes" id="UP000484547">
    <property type="component" value="Unassembled WGS sequence"/>
</dbReference>
<dbReference type="InterPro" id="IPR000073">
    <property type="entry name" value="AB_hydrolase_1"/>
</dbReference>
<dbReference type="EMBL" id="WNBW01000001">
    <property type="protein sequence ID" value="MTU03107.1"/>
    <property type="molecule type" value="Genomic_DNA"/>
</dbReference>
<dbReference type="PANTHER" id="PTHR43798">
    <property type="entry name" value="MONOACYLGLYCEROL LIPASE"/>
    <property type="match status" value="1"/>
</dbReference>
<proteinExistence type="predicted"/>
<feature type="domain" description="AB hydrolase-1" evidence="1">
    <location>
        <begin position="35"/>
        <end position="287"/>
    </location>
</feature>
<reference evidence="5 6" key="2">
    <citation type="journal article" date="2019" name="Nat. Med.">
        <title>A library of human gut bacterial isolates paired with longitudinal multiomics data enables mechanistic microbiome research.</title>
        <authorList>
            <person name="Poyet M."/>
            <person name="Groussin M."/>
            <person name="Gibbons S.M."/>
            <person name="Avila-Pacheco J."/>
            <person name="Jiang X."/>
            <person name="Kearney S.M."/>
            <person name="Perrotta A.R."/>
            <person name="Berdy B."/>
            <person name="Zhao S."/>
            <person name="Lieberman T.D."/>
            <person name="Swanson P.K."/>
            <person name="Smith M."/>
            <person name="Roesemann S."/>
            <person name="Alexander J.E."/>
            <person name="Rich S.A."/>
            <person name="Livny J."/>
            <person name="Vlamakis H."/>
            <person name="Clish C."/>
            <person name="Bullock K."/>
            <person name="Deik A."/>
            <person name="Scott J."/>
            <person name="Pierce K.A."/>
            <person name="Xavier R.J."/>
            <person name="Alm E.J."/>
        </authorList>
    </citation>
    <scope>NUCLEOTIDE SEQUENCE [LARGE SCALE GENOMIC DNA]</scope>
    <source>
        <strain evidence="3 6">BIOML-A13</strain>
        <strain evidence="4 5">BIOML-A3</strain>
    </source>
</reference>
<dbReference type="SUPFAM" id="SSF53474">
    <property type="entry name" value="alpha/beta-Hydrolases"/>
    <property type="match status" value="1"/>
</dbReference>
<dbReference type="Gene3D" id="3.40.50.1820">
    <property type="entry name" value="alpha/beta hydrolase"/>
    <property type="match status" value="1"/>
</dbReference>
<dbReference type="InterPro" id="IPR050266">
    <property type="entry name" value="AB_hydrolase_sf"/>
</dbReference>